<accession>A0A1V5MK50</accession>
<evidence type="ECO:0000313" key="1">
    <source>
        <dbReference type="EMBL" id="OPZ93579.1"/>
    </source>
</evidence>
<sequence length="67" mass="7707">MLAVKHFVSGTTRQALVFLDNEVREWLQENKITEVKFIRETFGQAPTGMSGTAENSLFVSIWYEKPE</sequence>
<dbReference type="EMBL" id="MWAK01000017">
    <property type="protein sequence ID" value="OPZ93579.1"/>
    <property type="molecule type" value="Genomic_DNA"/>
</dbReference>
<proteinExistence type="predicted"/>
<comment type="caution">
    <text evidence="1">The sequence shown here is derived from an EMBL/GenBank/DDBJ whole genome shotgun (WGS) entry which is preliminary data.</text>
</comment>
<gene>
    <name evidence="1" type="ORF">BWY73_00235</name>
</gene>
<dbReference type="Proteomes" id="UP000485484">
    <property type="component" value="Unassembled WGS sequence"/>
</dbReference>
<organism evidence="1">
    <name type="scientific">candidate division TA06 bacterium ADurb.Bin417</name>
    <dbReference type="NCBI Taxonomy" id="1852828"/>
    <lineage>
        <taxon>Bacteria</taxon>
        <taxon>Bacteria division TA06</taxon>
    </lineage>
</organism>
<protein>
    <submittedName>
        <fullName evidence="1">Uncharacterized protein</fullName>
    </submittedName>
</protein>
<dbReference type="AlphaFoldDB" id="A0A1V5MK50"/>
<reference evidence="1" key="1">
    <citation type="submission" date="2017-02" db="EMBL/GenBank/DDBJ databases">
        <title>Delving into the versatile metabolic prowess of the omnipresent phylum Bacteroidetes.</title>
        <authorList>
            <person name="Nobu M.K."/>
            <person name="Mei R."/>
            <person name="Narihiro T."/>
            <person name="Kuroda K."/>
            <person name="Liu W.-T."/>
        </authorList>
    </citation>
    <scope>NUCLEOTIDE SEQUENCE</scope>
    <source>
        <strain evidence="1">ADurb.Bin417</strain>
    </source>
</reference>
<name>A0A1V5MK50_UNCT6</name>